<evidence type="ECO:0000313" key="5">
    <source>
        <dbReference type="Proteomes" id="UP000595942"/>
    </source>
</evidence>
<gene>
    <name evidence="3" type="ORF">EIG99_09335</name>
    <name evidence="2" type="ORF">I6J05_10175</name>
</gene>
<accession>A0A143PBN2</accession>
<dbReference type="AlphaFoldDB" id="A0A143PBN2"/>
<keyword evidence="5" id="KW-1185">Reference proteome</keyword>
<reference evidence="3 4" key="1">
    <citation type="submission" date="2018-11" db="EMBL/GenBank/DDBJ databases">
        <title>Genomic profiling of Staphylococcus species from a Poultry farm system in KwaZulu-Natal, South Africa.</title>
        <authorList>
            <person name="Amoako D.G."/>
            <person name="Somboro A.M."/>
            <person name="Abia A.L.K."/>
            <person name="Bester L.A."/>
            <person name="Essack S.Y."/>
        </authorList>
    </citation>
    <scope>NUCLEOTIDE SEQUENCE [LARGE SCALE GENOMIC DNA]</scope>
    <source>
        <strain evidence="3 4">SA11</strain>
    </source>
</reference>
<protein>
    <submittedName>
        <fullName evidence="3">Class I SAM-dependent methyltransferase</fullName>
    </submittedName>
</protein>
<reference evidence="2 5" key="2">
    <citation type="submission" date="2021-01" db="EMBL/GenBank/DDBJ databases">
        <title>FDA dAtabase for Regulatory Grade micrObial Sequences (FDA-ARGOS): Supporting development and validation of Infectious Disease Dx tests.</title>
        <authorList>
            <person name="Sproer C."/>
            <person name="Gronow S."/>
            <person name="Severitt S."/>
            <person name="Schroder I."/>
            <person name="Tallon L."/>
            <person name="Sadzewicz L."/>
            <person name="Zhao X."/>
            <person name="Boylan J."/>
            <person name="Ott S."/>
            <person name="Bowen H."/>
            <person name="Vavikolanu K."/>
            <person name="Mehta A."/>
            <person name="Aluvathingal J."/>
            <person name="Nadendla S."/>
            <person name="Lowell S."/>
            <person name="Myers T."/>
            <person name="Yan Y."/>
            <person name="Sichtig H."/>
        </authorList>
    </citation>
    <scope>NUCLEOTIDE SEQUENCE [LARGE SCALE GENOMIC DNA]</scope>
    <source>
        <strain evidence="2 5">FDAARGOS_1148</strain>
    </source>
</reference>
<keyword evidence="3" id="KW-0808">Transferase</keyword>
<proteinExistence type="predicted"/>
<dbReference type="InterPro" id="IPR041698">
    <property type="entry name" value="Methyltransf_25"/>
</dbReference>
<dbReference type="KEGG" id="scv:A4G25_08345"/>
<dbReference type="Pfam" id="PF13649">
    <property type="entry name" value="Methyltransf_25"/>
    <property type="match status" value="1"/>
</dbReference>
<sequence length="204" mass="23369">MYIWDKKFDSTDYLYGKTPNAYIKEVFDQEANDNEKVLILAEGEGRNAVYLAKLGYDVTTYDLSKVGIEKQLKLANEMDVKIDARYGDVTKQDLIPADQFDYTVNVFGHVLTEDKPGMFNNLIHPLVNHGHSYFEFYSKDQVDFGTGGPKDVNMLYDTDEIKTILSHLPVKIHRLEKIEIERHEGNKHNGLGSVIQGHIEKIEN</sequence>
<dbReference type="CDD" id="cd02440">
    <property type="entry name" value="AdoMet_MTases"/>
    <property type="match status" value="1"/>
</dbReference>
<evidence type="ECO:0000313" key="2">
    <source>
        <dbReference type="EMBL" id="QQS82266.1"/>
    </source>
</evidence>
<dbReference type="Gene3D" id="3.40.50.150">
    <property type="entry name" value="Vaccinia Virus protein VP39"/>
    <property type="match status" value="1"/>
</dbReference>
<evidence type="ECO:0000313" key="4">
    <source>
        <dbReference type="Proteomes" id="UP000293854"/>
    </source>
</evidence>
<evidence type="ECO:0000259" key="1">
    <source>
        <dbReference type="Pfam" id="PF13649"/>
    </source>
</evidence>
<evidence type="ECO:0000313" key="3">
    <source>
        <dbReference type="EMBL" id="RZI01255.1"/>
    </source>
</evidence>
<dbReference type="Proteomes" id="UP000595942">
    <property type="component" value="Chromosome"/>
</dbReference>
<feature type="domain" description="Methyltransferase" evidence="1">
    <location>
        <begin position="37"/>
        <end position="126"/>
    </location>
</feature>
<dbReference type="GO" id="GO:0008168">
    <property type="term" value="F:methyltransferase activity"/>
    <property type="evidence" value="ECO:0007669"/>
    <property type="project" value="UniProtKB-KW"/>
</dbReference>
<dbReference type="GeneID" id="93725362"/>
<dbReference type="SUPFAM" id="SSF53335">
    <property type="entry name" value="S-adenosyl-L-methionine-dependent methyltransferases"/>
    <property type="match status" value="1"/>
</dbReference>
<dbReference type="InterPro" id="IPR029063">
    <property type="entry name" value="SAM-dependent_MTases_sf"/>
</dbReference>
<dbReference type="Proteomes" id="UP000293854">
    <property type="component" value="Unassembled WGS sequence"/>
</dbReference>
<dbReference type="GO" id="GO:0032259">
    <property type="term" value="P:methylation"/>
    <property type="evidence" value="ECO:0007669"/>
    <property type="project" value="UniProtKB-KW"/>
</dbReference>
<dbReference type="RefSeq" id="WP_047132076.1">
    <property type="nucleotide sequence ID" value="NZ_CP015114.1"/>
</dbReference>
<name>A0A143PBN2_9STAP</name>
<dbReference type="EMBL" id="RQTE01000179">
    <property type="protein sequence ID" value="RZI01255.1"/>
    <property type="molecule type" value="Genomic_DNA"/>
</dbReference>
<keyword evidence="3" id="KW-0489">Methyltransferase</keyword>
<organism evidence="3 4">
    <name type="scientific">Staphylococcus condimenti</name>
    <dbReference type="NCBI Taxonomy" id="70255"/>
    <lineage>
        <taxon>Bacteria</taxon>
        <taxon>Bacillati</taxon>
        <taxon>Bacillota</taxon>
        <taxon>Bacilli</taxon>
        <taxon>Bacillales</taxon>
        <taxon>Staphylococcaceae</taxon>
        <taxon>Staphylococcus</taxon>
    </lineage>
</organism>
<dbReference type="OrthoDB" id="9804312at2"/>
<dbReference type="EMBL" id="CP068073">
    <property type="protein sequence ID" value="QQS82266.1"/>
    <property type="molecule type" value="Genomic_DNA"/>
</dbReference>